<evidence type="ECO:0000313" key="2">
    <source>
        <dbReference type="EMBL" id="GGA45037.1"/>
    </source>
</evidence>
<keyword evidence="1" id="KW-0812">Transmembrane</keyword>
<dbReference type="Proteomes" id="UP000617979">
    <property type="component" value="Unassembled WGS sequence"/>
</dbReference>
<keyword evidence="3" id="KW-1185">Reference proteome</keyword>
<proteinExistence type="predicted"/>
<accession>A0ABQ1GJX0</accession>
<sequence>MPNERATSKDKELKSMAAFAGLLWIIGVVWFLIRAGEET</sequence>
<gene>
    <name evidence="2" type="ORF">GCM10007416_17680</name>
</gene>
<comment type="caution">
    <text evidence="2">The sequence shown here is derived from an EMBL/GenBank/DDBJ whole genome shotgun (WGS) entry which is preliminary data.</text>
</comment>
<evidence type="ECO:0000313" key="3">
    <source>
        <dbReference type="Proteomes" id="UP000617979"/>
    </source>
</evidence>
<protein>
    <submittedName>
        <fullName evidence="2">Uncharacterized protein</fullName>
    </submittedName>
</protein>
<keyword evidence="1" id="KW-1133">Transmembrane helix</keyword>
<dbReference type="EMBL" id="BMEX01000005">
    <property type="protein sequence ID" value="GGA45037.1"/>
    <property type="molecule type" value="Genomic_DNA"/>
</dbReference>
<evidence type="ECO:0000256" key="1">
    <source>
        <dbReference type="SAM" id="Phobius"/>
    </source>
</evidence>
<feature type="transmembrane region" description="Helical" evidence="1">
    <location>
        <begin position="12"/>
        <end position="33"/>
    </location>
</feature>
<name>A0ABQ1GJX0_9BACL</name>
<reference evidence="3" key="1">
    <citation type="journal article" date="2019" name="Int. J. Syst. Evol. Microbiol.">
        <title>The Global Catalogue of Microorganisms (GCM) 10K type strain sequencing project: providing services to taxonomists for standard genome sequencing and annotation.</title>
        <authorList>
            <consortium name="The Broad Institute Genomics Platform"/>
            <consortium name="The Broad Institute Genome Sequencing Center for Infectious Disease"/>
            <person name="Wu L."/>
            <person name="Ma J."/>
        </authorList>
    </citation>
    <scope>NUCLEOTIDE SEQUENCE [LARGE SCALE GENOMIC DNA]</scope>
    <source>
        <strain evidence="3">CGMCC 1.12404</strain>
    </source>
</reference>
<organism evidence="2 3">
    <name type="scientific">Kroppenstedtia guangzhouensis</name>
    <dbReference type="NCBI Taxonomy" id="1274356"/>
    <lineage>
        <taxon>Bacteria</taxon>
        <taxon>Bacillati</taxon>
        <taxon>Bacillota</taxon>
        <taxon>Bacilli</taxon>
        <taxon>Bacillales</taxon>
        <taxon>Thermoactinomycetaceae</taxon>
        <taxon>Kroppenstedtia</taxon>
    </lineage>
</organism>
<keyword evidence="1" id="KW-0472">Membrane</keyword>